<protein>
    <submittedName>
        <fullName evidence="1">Uncharacterized protein</fullName>
    </submittedName>
</protein>
<sequence>MKQLTLEDVVGSFDYKAKSTSEQFLAKTPVITTYAVEFYDKEEKQRIDWFDVKTESEAWSAAVKEHGKGIQKIGITISDRTRDEIMALD</sequence>
<proteinExistence type="predicted"/>
<dbReference type="EMBL" id="CP035727">
    <property type="protein sequence ID" value="QIW21305.1"/>
    <property type="molecule type" value="Genomic_DNA"/>
</dbReference>
<dbReference type="RefSeq" id="WP_172555136.1">
    <property type="nucleotide sequence ID" value="NZ_CP035727.2"/>
</dbReference>
<dbReference type="Proteomes" id="UP000501374">
    <property type="component" value="Chromosome"/>
</dbReference>
<evidence type="ECO:0000313" key="1">
    <source>
        <dbReference type="EMBL" id="QIW21305.1"/>
    </source>
</evidence>
<organism evidence="1 2">
    <name type="scientific">Bacillus thuringiensis serovar andalousiensis</name>
    <dbReference type="NCBI Taxonomy" id="257985"/>
    <lineage>
        <taxon>Bacteria</taxon>
        <taxon>Bacillati</taxon>
        <taxon>Bacillota</taxon>
        <taxon>Bacilli</taxon>
        <taxon>Bacillales</taxon>
        <taxon>Bacillaceae</taxon>
        <taxon>Bacillus</taxon>
        <taxon>Bacillus cereus group</taxon>
    </lineage>
</organism>
<accession>A0A6H0TLU5</accession>
<reference evidence="2" key="1">
    <citation type="submission" date="2019-02" db="EMBL/GenBank/DDBJ databases">
        <title>Structural and Functional analysis of Lanthipeptide from Bacillus thuringiensis serovar andalousiensis B23193.</title>
        <authorList>
            <person name="Andreeva J.V."/>
            <person name="Grigoreva A."/>
        </authorList>
    </citation>
    <scope>NUCLEOTIDE SEQUENCE [LARGE SCALE GENOMIC DNA]</scope>
    <source>
        <strain evidence="2">B23193</strain>
    </source>
</reference>
<name>A0A6H0TLU5_BACTU</name>
<evidence type="ECO:0000313" key="2">
    <source>
        <dbReference type="Proteomes" id="UP000501374"/>
    </source>
</evidence>
<dbReference type="AlphaFoldDB" id="A0A6H0TLU5"/>
<gene>
    <name evidence="1" type="ORF">EVG22_24025</name>
</gene>